<keyword evidence="2" id="KW-1185">Reference proteome</keyword>
<evidence type="ECO:0000313" key="2">
    <source>
        <dbReference type="Proteomes" id="UP001335648"/>
    </source>
</evidence>
<proteinExistence type="predicted"/>
<evidence type="ECO:0000313" key="1">
    <source>
        <dbReference type="EMBL" id="KAK5884407.1"/>
    </source>
</evidence>
<name>A0AAN8GNW0_9TELE</name>
<accession>A0AAN8GNW0</accession>
<gene>
    <name evidence="1" type="ORF">CesoFtcFv8_018230</name>
</gene>
<comment type="caution">
    <text evidence="1">The sequence shown here is derived from an EMBL/GenBank/DDBJ whole genome shotgun (WGS) entry which is preliminary data.</text>
</comment>
<sequence>MRAELMKLTSAETISLDFLQPLRLERQSCQSFRSTHEPITTHLRSNKMKNKPSPPEVSLVIGHKKISHQMTSLLWIT</sequence>
<dbReference type="AlphaFoldDB" id="A0AAN8GNW0"/>
<protein>
    <submittedName>
        <fullName evidence="1">Uncharacterized protein</fullName>
    </submittedName>
</protein>
<dbReference type="EMBL" id="JAULUE010002060">
    <property type="protein sequence ID" value="KAK5884407.1"/>
    <property type="molecule type" value="Genomic_DNA"/>
</dbReference>
<reference evidence="1 2" key="1">
    <citation type="journal article" date="2023" name="Mol. Biol. Evol.">
        <title>Genomics of Secondarily Temperate Adaptation in the Only Non-Antarctic Icefish.</title>
        <authorList>
            <person name="Rivera-Colon A.G."/>
            <person name="Rayamajhi N."/>
            <person name="Minhas B.F."/>
            <person name="Madrigal G."/>
            <person name="Bilyk K.T."/>
            <person name="Yoon V."/>
            <person name="Hune M."/>
            <person name="Gregory S."/>
            <person name="Cheng C.H.C."/>
            <person name="Catchen J.M."/>
        </authorList>
    </citation>
    <scope>NUCLEOTIDE SEQUENCE [LARGE SCALE GENOMIC DNA]</scope>
    <source>
        <strain evidence="1">JC2023a</strain>
    </source>
</reference>
<organism evidence="1 2">
    <name type="scientific">Champsocephalus esox</name>
    <name type="common">pike icefish</name>
    <dbReference type="NCBI Taxonomy" id="159716"/>
    <lineage>
        <taxon>Eukaryota</taxon>
        <taxon>Metazoa</taxon>
        <taxon>Chordata</taxon>
        <taxon>Craniata</taxon>
        <taxon>Vertebrata</taxon>
        <taxon>Euteleostomi</taxon>
        <taxon>Actinopterygii</taxon>
        <taxon>Neopterygii</taxon>
        <taxon>Teleostei</taxon>
        <taxon>Neoteleostei</taxon>
        <taxon>Acanthomorphata</taxon>
        <taxon>Eupercaria</taxon>
        <taxon>Perciformes</taxon>
        <taxon>Notothenioidei</taxon>
        <taxon>Channichthyidae</taxon>
        <taxon>Champsocephalus</taxon>
    </lineage>
</organism>
<dbReference type="Proteomes" id="UP001335648">
    <property type="component" value="Unassembled WGS sequence"/>
</dbReference>